<keyword evidence="4" id="KW-1185">Reference proteome</keyword>
<dbReference type="Proteomes" id="UP000248857">
    <property type="component" value="Unassembled WGS sequence"/>
</dbReference>
<feature type="compositionally biased region" description="Basic and acidic residues" evidence="1">
    <location>
        <begin position="377"/>
        <end position="424"/>
    </location>
</feature>
<dbReference type="Pfam" id="PF00092">
    <property type="entry name" value="VWA"/>
    <property type="match status" value="1"/>
</dbReference>
<evidence type="ECO:0000313" key="4">
    <source>
        <dbReference type="Proteomes" id="UP000248857"/>
    </source>
</evidence>
<accession>A0A2W1JLB8</accession>
<dbReference type="RefSeq" id="WP_110985096.1">
    <property type="nucleotide sequence ID" value="NZ_CAWNWM010000003.1"/>
</dbReference>
<proteinExistence type="predicted"/>
<evidence type="ECO:0000313" key="3">
    <source>
        <dbReference type="EMBL" id="PZD74158.1"/>
    </source>
</evidence>
<evidence type="ECO:0000256" key="1">
    <source>
        <dbReference type="SAM" id="MobiDB-lite"/>
    </source>
</evidence>
<dbReference type="AlphaFoldDB" id="A0A2W1JLB8"/>
<evidence type="ECO:0000259" key="2">
    <source>
        <dbReference type="PROSITE" id="PS50234"/>
    </source>
</evidence>
<name>A0A2W1JLB8_9CYAN</name>
<organism evidence="3 4">
    <name type="scientific">Acaryochloris thomasi RCC1774</name>
    <dbReference type="NCBI Taxonomy" id="1764569"/>
    <lineage>
        <taxon>Bacteria</taxon>
        <taxon>Bacillati</taxon>
        <taxon>Cyanobacteriota</taxon>
        <taxon>Cyanophyceae</taxon>
        <taxon>Acaryochloridales</taxon>
        <taxon>Acaryochloridaceae</taxon>
        <taxon>Acaryochloris</taxon>
        <taxon>Acaryochloris thomasi</taxon>
    </lineage>
</organism>
<dbReference type="EMBL" id="PQWO01000003">
    <property type="protein sequence ID" value="PZD74158.1"/>
    <property type="molecule type" value="Genomic_DNA"/>
</dbReference>
<dbReference type="OrthoDB" id="571198at2"/>
<dbReference type="Gene3D" id="3.40.50.410">
    <property type="entry name" value="von Willebrand factor, type A domain"/>
    <property type="match status" value="1"/>
</dbReference>
<feature type="compositionally biased region" description="Basic and acidic residues" evidence="1">
    <location>
        <begin position="33"/>
        <end position="54"/>
    </location>
</feature>
<feature type="region of interest" description="Disordered" evidence="1">
    <location>
        <begin position="377"/>
        <end position="430"/>
    </location>
</feature>
<gene>
    <name evidence="3" type="ORF">C1752_01108</name>
</gene>
<sequence>MRLISQNLPKPTAFLLFGTVLLGLLTGCNLLSDEKSSSQKSSGRREEPETREEIDTNESADIAMNSDAQSLYAQLLQEYDEDYESCGPSIQAQANSCSADGVTGGEAPRENLNVQLMLDASGSMAGSVGGEQKLKVAKETLTEFVGGLPSQSRVALRVYGHIGSNSGADKARSCAGTELLYNFQSLNKEKFASAIESFQPTGWTPIAGSLKQAASDFESYDPKTNENVVYLISDGIETCDGDPVTAARALNQSDVKTIVNVIGFDVDAKAAAQLREVANAGGGEYLQAANRNDLYRIFRQTSQEAYSKYRCISQEQYGAYRETSQAQYGRYRCLSQKAYKEYRKISTEVYRQSREDEITSETRDAILNAARQKRDGILKPAKEERDRILDESKGKRDRELDKGKEERDRKLEGAREERDRKLEDQTNDNL</sequence>
<comment type="caution">
    <text evidence="3">The sequence shown here is derived from an EMBL/GenBank/DDBJ whole genome shotgun (WGS) entry which is preliminary data.</text>
</comment>
<dbReference type="InterPro" id="IPR002035">
    <property type="entry name" value="VWF_A"/>
</dbReference>
<dbReference type="InterPro" id="IPR036465">
    <property type="entry name" value="vWFA_dom_sf"/>
</dbReference>
<dbReference type="PROSITE" id="PS51257">
    <property type="entry name" value="PROKAR_LIPOPROTEIN"/>
    <property type="match status" value="1"/>
</dbReference>
<dbReference type="PROSITE" id="PS50234">
    <property type="entry name" value="VWFA"/>
    <property type="match status" value="1"/>
</dbReference>
<dbReference type="SUPFAM" id="SSF53300">
    <property type="entry name" value="vWA-like"/>
    <property type="match status" value="1"/>
</dbReference>
<dbReference type="SMART" id="SM00327">
    <property type="entry name" value="VWA"/>
    <property type="match status" value="1"/>
</dbReference>
<feature type="domain" description="VWFA" evidence="2">
    <location>
        <begin position="113"/>
        <end position="301"/>
    </location>
</feature>
<reference evidence="3 4" key="1">
    <citation type="journal article" date="2018" name="Sci. Rep.">
        <title>A novel species of the marine cyanobacterium Acaryochloris with a unique pigment content and lifestyle.</title>
        <authorList>
            <person name="Partensky F."/>
            <person name="Six C."/>
            <person name="Ratin M."/>
            <person name="Garczarek L."/>
            <person name="Vaulot D."/>
            <person name="Probert I."/>
            <person name="Calteau A."/>
            <person name="Gourvil P."/>
            <person name="Marie D."/>
            <person name="Grebert T."/>
            <person name="Bouchier C."/>
            <person name="Le Panse S."/>
            <person name="Gachenot M."/>
            <person name="Rodriguez F."/>
            <person name="Garrido J.L."/>
        </authorList>
    </citation>
    <scope>NUCLEOTIDE SEQUENCE [LARGE SCALE GENOMIC DNA]</scope>
    <source>
        <strain evidence="3 4">RCC1774</strain>
    </source>
</reference>
<protein>
    <recommendedName>
        <fullName evidence="2">VWFA domain-containing protein</fullName>
    </recommendedName>
</protein>
<feature type="region of interest" description="Disordered" evidence="1">
    <location>
        <begin position="33"/>
        <end position="55"/>
    </location>
</feature>